<evidence type="ECO:0000256" key="1">
    <source>
        <dbReference type="SAM" id="MobiDB-lite"/>
    </source>
</evidence>
<keyword evidence="4" id="KW-1185">Reference proteome</keyword>
<dbReference type="InterPro" id="IPR038514">
    <property type="entry name" value="AAR2_C_sf"/>
</dbReference>
<gene>
    <name evidence="3" type="ORF">FisN_6Lh043</name>
</gene>
<dbReference type="Proteomes" id="UP000198406">
    <property type="component" value="Unassembled WGS sequence"/>
</dbReference>
<dbReference type="OrthoDB" id="201752at2759"/>
<dbReference type="InterPro" id="IPR033648">
    <property type="entry name" value="AAR2_C"/>
</dbReference>
<comment type="caution">
    <text evidence="3">The sequence shown here is derived from an EMBL/GenBank/DDBJ whole genome shotgun (WGS) entry which is preliminary data.</text>
</comment>
<dbReference type="PANTHER" id="PTHR12689:SF4">
    <property type="entry name" value="PROTEIN AAR2 HOMOLOG"/>
    <property type="match status" value="1"/>
</dbReference>
<dbReference type="InParanoid" id="A0A1Z5KP85"/>
<proteinExistence type="predicted"/>
<dbReference type="CDD" id="cd13778">
    <property type="entry name" value="Aar2_C"/>
    <property type="match status" value="1"/>
</dbReference>
<feature type="region of interest" description="Disordered" evidence="1">
    <location>
        <begin position="295"/>
        <end position="328"/>
    </location>
</feature>
<feature type="domain" description="AAR2 C-terminal" evidence="2">
    <location>
        <begin position="153"/>
        <end position="284"/>
    </location>
</feature>
<feature type="compositionally biased region" description="Acidic residues" evidence="1">
    <location>
        <begin position="318"/>
        <end position="328"/>
    </location>
</feature>
<protein>
    <recommendedName>
        <fullName evidence="2">AAR2 C-terminal domain-containing protein</fullName>
    </recommendedName>
</protein>
<dbReference type="AlphaFoldDB" id="A0A1Z5KP85"/>
<evidence type="ECO:0000259" key="2">
    <source>
        <dbReference type="Pfam" id="PF05282"/>
    </source>
</evidence>
<sequence>MTTGFLLMPGCKALVRRYDPRTEEVSSTLVVDDMTIQNLMQQLPTLEQQQRVIPYSLLVKEEQEAKWNQCLTNHISSDLLQHRGIRTSGQKVVPGCLNDDVGNWAGSNQLPSQQEPDGTPLSYIPVPILDQRRPRWASHVGTQQFLQTLSATERTHLFVDPHPSQRAWERVFAEQYRHNWEWVLGDLQLSFLFFVHLHCFESLMHWRDLLSILGQLDEVPPPSHLLAPVLVHQLSNLDASEVLQTSIDETEEEENSIATALHRLVQTWRREGDNQDMLQRLSSLVEDRLCAKIQSVDEDNEKEGHGSEEEGNDYRDTDESDDDSEGPMIVDMDDYEAAIQRNQATQRVTVSHFVPYAPEIATNFPILWAAKQEHEDLVMTCARALEEANDVSLVRQAADYLEQVEANSAHL</sequence>
<accession>A0A1Z5KP85</accession>
<name>A0A1Z5KP85_FISSO</name>
<dbReference type="Gene3D" id="1.25.40.550">
    <property type="entry name" value="Aar2, C-terminal domain-like"/>
    <property type="match status" value="1"/>
</dbReference>
<dbReference type="EMBL" id="BDSP01000266">
    <property type="protein sequence ID" value="GAX28140.1"/>
    <property type="molecule type" value="Genomic_DNA"/>
</dbReference>
<dbReference type="PANTHER" id="PTHR12689">
    <property type="entry name" value="A1 CISTRON SPLICING FACTOR AAR2-RELATED"/>
    <property type="match status" value="1"/>
</dbReference>
<evidence type="ECO:0000313" key="4">
    <source>
        <dbReference type="Proteomes" id="UP000198406"/>
    </source>
</evidence>
<dbReference type="GO" id="GO:0000244">
    <property type="term" value="P:spliceosomal tri-snRNP complex assembly"/>
    <property type="evidence" value="ECO:0007669"/>
    <property type="project" value="TreeGrafter"/>
</dbReference>
<reference evidence="3 4" key="1">
    <citation type="journal article" date="2015" name="Plant Cell">
        <title>Oil accumulation by the oleaginous diatom Fistulifera solaris as revealed by the genome and transcriptome.</title>
        <authorList>
            <person name="Tanaka T."/>
            <person name="Maeda Y."/>
            <person name="Veluchamy A."/>
            <person name="Tanaka M."/>
            <person name="Abida H."/>
            <person name="Marechal E."/>
            <person name="Bowler C."/>
            <person name="Muto M."/>
            <person name="Sunaga Y."/>
            <person name="Tanaka M."/>
            <person name="Yoshino T."/>
            <person name="Taniguchi T."/>
            <person name="Fukuda Y."/>
            <person name="Nemoto M."/>
            <person name="Matsumoto M."/>
            <person name="Wong P.S."/>
            <person name="Aburatani S."/>
            <person name="Fujibuchi W."/>
        </authorList>
    </citation>
    <scope>NUCLEOTIDE SEQUENCE [LARGE SCALE GENOMIC DNA]</scope>
    <source>
        <strain evidence="3 4">JPCC DA0580</strain>
    </source>
</reference>
<organism evidence="3 4">
    <name type="scientific">Fistulifera solaris</name>
    <name type="common">Oleaginous diatom</name>
    <dbReference type="NCBI Taxonomy" id="1519565"/>
    <lineage>
        <taxon>Eukaryota</taxon>
        <taxon>Sar</taxon>
        <taxon>Stramenopiles</taxon>
        <taxon>Ochrophyta</taxon>
        <taxon>Bacillariophyta</taxon>
        <taxon>Bacillariophyceae</taxon>
        <taxon>Bacillariophycidae</taxon>
        <taxon>Naviculales</taxon>
        <taxon>Naviculaceae</taxon>
        <taxon>Fistulifera</taxon>
    </lineage>
</organism>
<dbReference type="Pfam" id="PF05282">
    <property type="entry name" value="AAR2"/>
    <property type="match status" value="1"/>
</dbReference>
<evidence type="ECO:0000313" key="3">
    <source>
        <dbReference type="EMBL" id="GAX28140.1"/>
    </source>
</evidence>
<feature type="compositionally biased region" description="Basic and acidic residues" evidence="1">
    <location>
        <begin position="302"/>
        <end position="317"/>
    </location>
</feature>
<dbReference type="InterPro" id="IPR007946">
    <property type="entry name" value="AAR2"/>
</dbReference>